<evidence type="ECO:0000313" key="3">
    <source>
        <dbReference type="EMBL" id="NOU75699.1"/>
    </source>
</evidence>
<evidence type="ECO:0000259" key="2">
    <source>
        <dbReference type="PROSITE" id="PS50937"/>
    </source>
</evidence>
<dbReference type="CDD" id="cd01109">
    <property type="entry name" value="HTH_YyaN"/>
    <property type="match status" value="1"/>
</dbReference>
<organism evidence="3 4">
    <name type="scientific">Paenibacillus phytorum</name>
    <dbReference type="NCBI Taxonomy" id="2654977"/>
    <lineage>
        <taxon>Bacteria</taxon>
        <taxon>Bacillati</taxon>
        <taxon>Bacillota</taxon>
        <taxon>Bacilli</taxon>
        <taxon>Bacillales</taxon>
        <taxon>Paenibacillaceae</taxon>
        <taxon>Paenibacillus</taxon>
    </lineage>
</organism>
<reference evidence="3 4" key="1">
    <citation type="submission" date="2019-10" db="EMBL/GenBank/DDBJ databases">
        <title>Description of Paenibacillus terrestris sp. nov.</title>
        <authorList>
            <person name="Carlier A."/>
            <person name="Qi S."/>
        </authorList>
    </citation>
    <scope>NUCLEOTIDE SEQUENCE [LARGE SCALE GENOMIC DNA]</scope>
    <source>
        <strain evidence="3 4">LMG 31458</strain>
    </source>
</reference>
<dbReference type="SUPFAM" id="SSF46955">
    <property type="entry name" value="Putative DNA-binding domain"/>
    <property type="match status" value="1"/>
</dbReference>
<comment type="caution">
    <text evidence="3">The sequence shown here is derived from an EMBL/GenBank/DDBJ whole genome shotgun (WGS) entry which is preliminary data.</text>
</comment>
<evidence type="ECO:0000256" key="1">
    <source>
        <dbReference type="ARBA" id="ARBA00023125"/>
    </source>
</evidence>
<dbReference type="Pfam" id="PF13411">
    <property type="entry name" value="MerR_1"/>
    <property type="match status" value="1"/>
</dbReference>
<dbReference type="PANTHER" id="PTHR30204:SF98">
    <property type="entry name" value="HTH-TYPE TRANSCRIPTIONAL REGULATOR ADHR"/>
    <property type="match status" value="1"/>
</dbReference>
<dbReference type="InterPro" id="IPR000551">
    <property type="entry name" value="MerR-type_HTH_dom"/>
</dbReference>
<dbReference type="PRINTS" id="PR00040">
    <property type="entry name" value="HTHMERR"/>
</dbReference>
<sequence>MEETFTIAEISQKTGLSQDTIRYYEKIKLLPSPKRSRNGQREYVQLDLDRVLFVTHLKRTHMLLKKIQEYMKYSFEKNDDQCYNMLDEHKNKIEAQITEMLATLDILNYKLNHFQEIKTGKHMKP</sequence>
<dbReference type="InterPro" id="IPR009061">
    <property type="entry name" value="DNA-bd_dom_put_sf"/>
</dbReference>
<keyword evidence="4" id="KW-1185">Reference proteome</keyword>
<dbReference type="InterPro" id="IPR047057">
    <property type="entry name" value="MerR_fam"/>
</dbReference>
<name>A0ABX1Y5H2_9BACL</name>
<keyword evidence="1" id="KW-0238">DNA-binding</keyword>
<dbReference type="Gene3D" id="1.10.1660.10">
    <property type="match status" value="1"/>
</dbReference>
<dbReference type="PROSITE" id="PS50937">
    <property type="entry name" value="HTH_MERR_2"/>
    <property type="match status" value="1"/>
</dbReference>
<dbReference type="PANTHER" id="PTHR30204">
    <property type="entry name" value="REDOX-CYCLING DRUG-SENSING TRANSCRIPTIONAL ACTIVATOR SOXR"/>
    <property type="match status" value="1"/>
</dbReference>
<evidence type="ECO:0000313" key="4">
    <source>
        <dbReference type="Proteomes" id="UP000616779"/>
    </source>
</evidence>
<proteinExistence type="predicted"/>
<feature type="domain" description="HTH merR-type" evidence="2">
    <location>
        <begin position="4"/>
        <end position="73"/>
    </location>
</feature>
<accession>A0ABX1Y5H2</accession>
<gene>
    <name evidence="3" type="ORF">GC098_30735</name>
</gene>
<protein>
    <submittedName>
        <fullName evidence="3">MerR family transcriptional regulator</fullName>
    </submittedName>
</protein>
<dbReference type="SMART" id="SM00422">
    <property type="entry name" value="HTH_MERR"/>
    <property type="match status" value="1"/>
</dbReference>
<dbReference type="Proteomes" id="UP000616779">
    <property type="component" value="Unassembled WGS sequence"/>
</dbReference>
<dbReference type="EMBL" id="WHOA01000223">
    <property type="protein sequence ID" value="NOU75699.1"/>
    <property type="molecule type" value="Genomic_DNA"/>
</dbReference>